<feature type="compositionally biased region" description="Pro residues" evidence="1">
    <location>
        <begin position="182"/>
        <end position="194"/>
    </location>
</feature>
<feature type="region of interest" description="Disordered" evidence="1">
    <location>
        <begin position="59"/>
        <end position="205"/>
    </location>
</feature>
<protein>
    <submittedName>
        <fullName evidence="2">Uncharacterized protein</fullName>
    </submittedName>
</protein>
<evidence type="ECO:0000256" key="1">
    <source>
        <dbReference type="SAM" id="MobiDB-lite"/>
    </source>
</evidence>
<feature type="compositionally biased region" description="Acidic residues" evidence="1">
    <location>
        <begin position="310"/>
        <end position="321"/>
    </location>
</feature>
<feature type="region of interest" description="Disordered" evidence="1">
    <location>
        <begin position="1"/>
        <end position="31"/>
    </location>
</feature>
<organism evidence="2 3">
    <name type="scientific">Marasmius crinis-equi</name>
    <dbReference type="NCBI Taxonomy" id="585013"/>
    <lineage>
        <taxon>Eukaryota</taxon>
        <taxon>Fungi</taxon>
        <taxon>Dikarya</taxon>
        <taxon>Basidiomycota</taxon>
        <taxon>Agaricomycotina</taxon>
        <taxon>Agaricomycetes</taxon>
        <taxon>Agaricomycetidae</taxon>
        <taxon>Agaricales</taxon>
        <taxon>Marasmiineae</taxon>
        <taxon>Marasmiaceae</taxon>
        <taxon>Marasmius</taxon>
    </lineage>
</organism>
<name>A0ABR3FI26_9AGAR</name>
<feature type="region of interest" description="Disordered" evidence="1">
    <location>
        <begin position="219"/>
        <end position="337"/>
    </location>
</feature>
<accession>A0ABR3FI26</accession>
<reference evidence="2 3" key="1">
    <citation type="submission" date="2024-02" db="EMBL/GenBank/DDBJ databases">
        <title>A draft genome for the cacao thread blight pathogen Marasmius crinis-equi.</title>
        <authorList>
            <person name="Cohen S.P."/>
            <person name="Baruah I.K."/>
            <person name="Amoako-Attah I."/>
            <person name="Bukari Y."/>
            <person name="Meinhardt L.W."/>
            <person name="Bailey B.A."/>
        </authorList>
    </citation>
    <scope>NUCLEOTIDE SEQUENCE [LARGE SCALE GENOMIC DNA]</scope>
    <source>
        <strain evidence="2 3">GH-76</strain>
    </source>
</reference>
<evidence type="ECO:0000313" key="2">
    <source>
        <dbReference type="EMBL" id="KAL0574949.1"/>
    </source>
</evidence>
<proteinExistence type="predicted"/>
<feature type="compositionally biased region" description="Low complexity" evidence="1">
    <location>
        <begin position="16"/>
        <end position="30"/>
    </location>
</feature>
<feature type="compositionally biased region" description="Polar residues" evidence="1">
    <location>
        <begin position="124"/>
        <end position="137"/>
    </location>
</feature>
<gene>
    <name evidence="2" type="ORF">V5O48_007023</name>
</gene>
<keyword evidence="3" id="KW-1185">Reference proteome</keyword>
<feature type="region of interest" description="Disordered" evidence="1">
    <location>
        <begin position="355"/>
        <end position="419"/>
    </location>
</feature>
<evidence type="ECO:0000313" key="3">
    <source>
        <dbReference type="Proteomes" id="UP001465976"/>
    </source>
</evidence>
<dbReference type="EMBL" id="JBAHYK010000349">
    <property type="protein sequence ID" value="KAL0574949.1"/>
    <property type="molecule type" value="Genomic_DNA"/>
</dbReference>
<feature type="compositionally biased region" description="Basic and acidic residues" evidence="1">
    <location>
        <begin position="258"/>
        <end position="275"/>
    </location>
</feature>
<dbReference type="Proteomes" id="UP001465976">
    <property type="component" value="Unassembled WGS sequence"/>
</dbReference>
<comment type="caution">
    <text evidence="2">The sequence shown here is derived from an EMBL/GenBank/DDBJ whole genome shotgun (WGS) entry which is preliminary data.</text>
</comment>
<feature type="compositionally biased region" description="Polar residues" evidence="1">
    <location>
        <begin position="409"/>
        <end position="419"/>
    </location>
</feature>
<sequence length="419" mass="46245">MDMVAWAGMKTDIRPSVDSPNSSYGSSSSPSPVPFPIPLASYIIPGPSGAVFVPQPLTSYASPGSTNARRLRSRASREEIMNLRMGARTRVSEDTFSPPPPPQVFTILPATPPPSSPLPDVSKQESASVCASQQEQRNGVDGGLGSGIAQSQSQSHLHAPSPSPGLPSSPSSTLRGRESPFPAKPASPYRPPVSKPKEMDLDGFGGRVKVRRYAELYGFDGNRDSDSGHGQGQWDEDDTISTSGGRLPVRRDEEEEWREARARARDNRERERDRASPLPAGLHVPSQSESERWKRHKPRQSTQVGINVEEPSDVEDEEFGGEEYASGDAGYGYAEVEDEDDGARYYRRMGYSLREREEKESALGRSRSFEALQQRLRDPKSQVALSGARRRAKRSEEEQLYEQSDDGHSSSQYFLYSRI</sequence>